<evidence type="ECO:0000313" key="2">
    <source>
        <dbReference type="EMBL" id="EFJ39748.1"/>
    </source>
</evidence>
<keyword evidence="1" id="KW-1133">Transmembrane helix</keyword>
<reference evidence="2 3" key="1">
    <citation type="journal article" date="2010" name="Science">
        <title>Genomic analysis of organismal complexity in the multicellular green alga Volvox carteri.</title>
        <authorList>
            <person name="Prochnik S.E."/>
            <person name="Umen J."/>
            <person name="Nedelcu A.M."/>
            <person name="Hallmann A."/>
            <person name="Miller S.M."/>
            <person name="Nishii I."/>
            <person name="Ferris P."/>
            <person name="Kuo A."/>
            <person name="Mitros T."/>
            <person name="Fritz-Laylin L.K."/>
            <person name="Hellsten U."/>
            <person name="Chapman J."/>
            <person name="Simakov O."/>
            <person name="Rensing S.A."/>
            <person name="Terry A."/>
            <person name="Pangilinan J."/>
            <person name="Kapitonov V."/>
            <person name="Jurka J."/>
            <person name="Salamov A."/>
            <person name="Shapiro H."/>
            <person name="Schmutz J."/>
            <person name="Grimwood J."/>
            <person name="Lindquist E."/>
            <person name="Lucas S."/>
            <person name="Grigoriev I.V."/>
            <person name="Schmitt R."/>
            <person name="Kirk D."/>
            <person name="Rokhsar D.S."/>
        </authorList>
    </citation>
    <scope>NUCLEOTIDE SEQUENCE [LARGE SCALE GENOMIC DNA]</scope>
    <source>
        <strain evidence="3">f. Nagariensis / Eve</strain>
    </source>
</reference>
<accession>D8UKK7</accession>
<protein>
    <submittedName>
        <fullName evidence="2">Uncharacterized protein</fullName>
    </submittedName>
</protein>
<keyword evidence="1" id="KW-0472">Membrane</keyword>
<dbReference type="InParanoid" id="D8UKK7"/>
<dbReference type="RefSeq" id="XP_002959186.1">
    <property type="nucleotide sequence ID" value="XM_002959140.1"/>
</dbReference>
<dbReference type="EMBL" id="GL378449">
    <property type="protein sequence ID" value="EFJ39748.1"/>
    <property type="molecule type" value="Genomic_DNA"/>
</dbReference>
<proteinExistence type="predicted"/>
<name>D8UKK7_VOLCA</name>
<dbReference type="KEGG" id="vcn:VOLCADRAFT_100596"/>
<keyword evidence="3" id="KW-1185">Reference proteome</keyword>
<sequence>MAIRFIEELINLTQGIPEIHNWSLATFYSVLVAIMSLLAFLKPNIFGKKANSDGRTAALPIIATATGTSVSAVTKLFDSLRGNEHGVSPIADMCMEAEQALTQLDNNALHSTGQIATVRLEYPGDICINPKCAGHGRATLNKGGRDKTRVQVVDMRFRGGGGAAVTVASLHAAGAVGAGLHAPDAAGLLGLLPSPDAAAVSKGLGVVVGSTAVAELHARKGRGGGGAAVAVASLHAAGAVGAGLHAPDAAGCGGAVTGLLGLLPSPDAAAVSKGLGVVVGSAAVAELRARKGRGGGGAAVTVAALSGSGLWRLSTSAGLGPIVRLTQGCIRKGENLGQQLQLST</sequence>
<keyword evidence="1" id="KW-0812">Transmembrane</keyword>
<dbReference type="Proteomes" id="UP000001058">
    <property type="component" value="Unassembled WGS sequence"/>
</dbReference>
<feature type="transmembrane region" description="Helical" evidence="1">
    <location>
        <begin position="22"/>
        <end position="41"/>
    </location>
</feature>
<evidence type="ECO:0000256" key="1">
    <source>
        <dbReference type="SAM" id="Phobius"/>
    </source>
</evidence>
<organism evidence="3">
    <name type="scientific">Volvox carteri f. nagariensis</name>
    <dbReference type="NCBI Taxonomy" id="3068"/>
    <lineage>
        <taxon>Eukaryota</taxon>
        <taxon>Viridiplantae</taxon>
        <taxon>Chlorophyta</taxon>
        <taxon>core chlorophytes</taxon>
        <taxon>Chlorophyceae</taxon>
        <taxon>CS clade</taxon>
        <taxon>Chlamydomonadales</taxon>
        <taxon>Volvocaceae</taxon>
        <taxon>Volvox</taxon>
    </lineage>
</organism>
<evidence type="ECO:0000313" key="3">
    <source>
        <dbReference type="Proteomes" id="UP000001058"/>
    </source>
</evidence>
<dbReference type="AlphaFoldDB" id="D8UKK7"/>
<gene>
    <name evidence="2" type="ORF">VOLCADRAFT_100596</name>
</gene>
<dbReference type="GeneID" id="9626091"/>